<feature type="repeat" description="ANK" evidence="3">
    <location>
        <begin position="472"/>
        <end position="508"/>
    </location>
</feature>
<evidence type="ECO:0000259" key="4">
    <source>
        <dbReference type="Pfam" id="PF20335"/>
    </source>
</evidence>
<evidence type="ECO:0000313" key="6">
    <source>
        <dbReference type="Proteomes" id="UP000242469"/>
    </source>
</evidence>
<dbReference type="Proteomes" id="UP000242469">
    <property type="component" value="Unassembled WGS sequence"/>
</dbReference>
<dbReference type="Gene3D" id="1.25.40.20">
    <property type="entry name" value="Ankyrin repeat-containing domain"/>
    <property type="match status" value="1"/>
</dbReference>
<keyword evidence="2 3" id="KW-0040">ANK repeat</keyword>
<keyword evidence="1" id="KW-0677">Repeat</keyword>
<feature type="domain" description="DUF6630" evidence="4">
    <location>
        <begin position="22"/>
        <end position="146"/>
    </location>
</feature>
<gene>
    <name evidence="5" type="ORF">SAMN02745729_103137</name>
</gene>
<dbReference type="PANTHER" id="PTHR24171">
    <property type="entry name" value="ANKYRIN REPEAT DOMAIN-CONTAINING PROTEIN 39-RELATED"/>
    <property type="match status" value="1"/>
</dbReference>
<dbReference type="Pfam" id="PF12796">
    <property type="entry name" value="Ank_2"/>
    <property type="match status" value="1"/>
</dbReference>
<feature type="repeat" description="ANK" evidence="3">
    <location>
        <begin position="404"/>
        <end position="439"/>
    </location>
</feature>
<evidence type="ECO:0000256" key="3">
    <source>
        <dbReference type="PROSITE-ProRule" id="PRU00023"/>
    </source>
</evidence>
<evidence type="ECO:0000313" key="5">
    <source>
        <dbReference type="EMBL" id="SEA41872.1"/>
    </source>
</evidence>
<evidence type="ECO:0000256" key="2">
    <source>
        <dbReference type="ARBA" id="ARBA00023043"/>
    </source>
</evidence>
<protein>
    <submittedName>
        <fullName evidence="5">Ankyrin repeat</fullName>
    </submittedName>
</protein>
<dbReference type="InterPro" id="IPR002110">
    <property type="entry name" value="Ankyrin_rpt"/>
</dbReference>
<organism evidence="5 6">
    <name type="scientific">Marinobacterium iners DSM 11526</name>
    <dbReference type="NCBI Taxonomy" id="1122198"/>
    <lineage>
        <taxon>Bacteria</taxon>
        <taxon>Pseudomonadati</taxon>
        <taxon>Pseudomonadota</taxon>
        <taxon>Gammaproteobacteria</taxon>
        <taxon>Oceanospirillales</taxon>
        <taxon>Oceanospirillaceae</taxon>
        <taxon>Marinobacterium</taxon>
    </lineage>
</organism>
<proteinExistence type="predicted"/>
<dbReference type="InterPro" id="IPR036770">
    <property type="entry name" value="Ankyrin_rpt-contain_sf"/>
</dbReference>
<dbReference type="RefSeq" id="WP_175527589.1">
    <property type="nucleotide sequence ID" value="NZ_FNRJ01000003.1"/>
</dbReference>
<dbReference type="PANTHER" id="PTHR24171:SF8">
    <property type="entry name" value="BRCA1-ASSOCIATED RING DOMAIN PROTEIN 1"/>
    <property type="match status" value="1"/>
</dbReference>
<keyword evidence="6" id="KW-1185">Reference proteome</keyword>
<feature type="repeat" description="ANK" evidence="3">
    <location>
        <begin position="440"/>
        <end position="471"/>
    </location>
</feature>
<sequence length="534" mass="60928">MNEQEMTFFINITRKLPEKSLEQLKQLIDTYDYEEGETFIEALFYALVSLNPEEHWLLMQLDVKGLDELVWQANAMARTHELTAEFALDGEDNVEEGLQAFNDWLSLKQFVFLQYNDFSDSYYGFISRKNQSKRIIESAAKAGITLAAMPARPKLSGDFIFTRTKRSPATMKNSVIKQLTERAKKKEYRAIMYIAMPDCEPCQAFEQLLDHPVLNEALKHTSIFRVDALHWLNYINQQGLDPKVAPTFIAFTKEGEISENISLKDSLWEENTARQMASFFKHFLADERNDVPLRLSREERCKTLQYALANQDLSEIRRLIEVDQCDCDTLICYGKTVLHYAAEWDQTESSLQLLEFLLDRCSLLDARWDSLGCTALHLAIEKLNQQAAIQLIEKGASVQLGDDAGKTPLHEATRKADRFTDELFELLIEKGANVNAQDKKGDTPLHEATSFGQRLAPYLLDKGADPNLQNNHGESPLHRAARFFNRDKAHALIRLYLQYGGDLNLKGIKGQAARELIVEKDGPEVLEMFLSGGE</sequence>
<dbReference type="STRING" id="1122198.SAMN02745729_103137"/>
<dbReference type="PROSITE" id="PS50297">
    <property type="entry name" value="ANK_REP_REGION"/>
    <property type="match status" value="3"/>
</dbReference>
<name>A0A1H4B1V7_9GAMM</name>
<dbReference type="Gene3D" id="3.40.30.10">
    <property type="entry name" value="Glutaredoxin"/>
    <property type="match status" value="1"/>
</dbReference>
<dbReference type="GO" id="GO:0004842">
    <property type="term" value="F:ubiquitin-protein transferase activity"/>
    <property type="evidence" value="ECO:0007669"/>
    <property type="project" value="TreeGrafter"/>
</dbReference>
<accession>A0A1H4B1V7</accession>
<feature type="repeat" description="ANK" evidence="3">
    <location>
        <begin position="371"/>
        <end position="403"/>
    </location>
</feature>
<dbReference type="GO" id="GO:0085020">
    <property type="term" value="P:protein K6-linked ubiquitination"/>
    <property type="evidence" value="ECO:0007669"/>
    <property type="project" value="TreeGrafter"/>
</dbReference>
<dbReference type="EMBL" id="FNRJ01000003">
    <property type="protein sequence ID" value="SEA41872.1"/>
    <property type="molecule type" value="Genomic_DNA"/>
</dbReference>
<dbReference type="PROSITE" id="PS50088">
    <property type="entry name" value="ANK_REPEAT"/>
    <property type="match status" value="4"/>
</dbReference>
<dbReference type="SUPFAM" id="SSF48403">
    <property type="entry name" value="Ankyrin repeat"/>
    <property type="match status" value="1"/>
</dbReference>
<evidence type="ECO:0000256" key="1">
    <source>
        <dbReference type="ARBA" id="ARBA00022737"/>
    </source>
</evidence>
<dbReference type="SMART" id="SM00248">
    <property type="entry name" value="ANK"/>
    <property type="match status" value="5"/>
</dbReference>
<reference evidence="6" key="1">
    <citation type="submission" date="2016-10" db="EMBL/GenBank/DDBJ databases">
        <authorList>
            <person name="Varghese N."/>
            <person name="Submissions S."/>
        </authorList>
    </citation>
    <scope>NUCLEOTIDE SEQUENCE [LARGE SCALE GENOMIC DNA]</scope>
    <source>
        <strain evidence="6">DSM 11526</strain>
    </source>
</reference>
<dbReference type="InterPro" id="IPR046582">
    <property type="entry name" value="DUF6630"/>
</dbReference>
<dbReference type="PRINTS" id="PR01415">
    <property type="entry name" value="ANKYRIN"/>
</dbReference>
<dbReference type="AlphaFoldDB" id="A0A1H4B1V7"/>
<dbReference type="Pfam" id="PF20335">
    <property type="entry name" value="DUF6630"/>
    <property type="match status" value="1"/>
</dbReference>